<reference evidence="2 3" key="1">
    <citation type="submission" date="2019-08" db="EMBL/GenBank/DDBJ databases">
        <title>Professor.</title>
        <authorList>
            <person name="Park J.S."/>
        </authorList>
    </citation>
    <scope>NUCLEOTIDE SEQUENCE [LARGE SCALE GENOMIC DNA]</scope>
    <source>
        <strain evidence="2 3">176CP5-101</strain>
    </source>
</reference>
<dbReference type="Pfam" id="PF00027">
    <property type="entry name" value="cNMP_binding"/>
    <property type="match status" value="1"/>
</dbReference>
<organism evidence="2 3">
    <name type="scientific">Flagellimonas hymeniacidonis</name>
    <dbReference type="NCBI Taxonomy" id="2603628"/>
    <lineage>
        <taxon>Bacteria</taxon>
        <taxon>Pseudomonadati</taxon>
        <taxon>Bacteroidota</taxon>
        <taxon>Flavobacteriia</taxon>
        <taxon>Flavobacteriales</taxon>
        <taxon>Flavobacteriaceae</taxon>
        <taxon>Flagellimonas</taxon>
    </lineage>
</organism>
<protein>
    <submittedName>
        <fullName evidence="2">Crp/Fnr family transcriptional regulator</fullName>
    </submittedName>
</protein>
<evidence type="ECO:0000259" key="1">
    <source>
        <dbReference type="PROSITE" id="PS50042"/>
    </source>
</evidence>
<dbReference type="SUPFAM" id="SSF51206">
    <property type="entry name" value="cAMP-binding domain-like"/>
    <property type="match status" value="1"/>
</dbReference>
<dbReference type="PROSITE" id="PS50042">
    <property type="entry name" value="CNMP_BINDING_3"/>
    <property type="match status" value="1"/>
</dbReference>
<dbReference type="InterPro" id="IPR000595">
    <property type="entry name" value="cNMP-bd_dom"/>
</dbReference>
<sequence length="187" mass="21982">MLFIDFYNKILKASFTYSDLPFPMKKVTVLKGTSITTYGQVEDSLYFMNKGIVEMTIKSYMTEKIIDFFFENDFFCGYTSFLDQLPTDVQITTLMDSEMEIIERKDLMSAYEFSLEANKFGRIATEHGYIRKSNREKDLLTKTAEERYAEMFRTRSRYISNIPVNKIAKYLGIHPESLSRIRNKMNS</sequence>
<dbReference type="AlphaFoldDB" id="A0A5C8V3T1"/>
<gene>
    <name evidence="2" type="ORF">FVB32_14045</name>
</gene>
<name>A0A5C8V3T1_9FLAO</name>
<dbReference type="InterPro" id="IPR014710">
    <property type="entry name" value="RmlC-like_jellyroll"/>
</dbReference>
<dbReference type="Gene3D" id="2.60.120.10">
    <property type="entry name" value="Jelly Rolls"/>
    <property type="match status" value="1"/>
</dbReference>
<proteinExistence type="predicted"/>
<dbReference type="EMBL" id="VRUR01000002">
    <property type="protein sequence ID" value="TXN35692.1"/>
    <property type="molecule type" value="Genomic_DNA"/>
</dbReference>
<evidence type="ECO:0000313" key="2">
    <source>
        <dbReference type="EMBL" id="TXN35692.1"/>
    </source>
</evidence>
<keyword evidence="3" id="KW-1185">Reference proteome</keyword>
<feature type="domain" description="Cyclic nucleotide-binding" evidence="1">
    <location>
        <begin position="24"/>
        <end position="107"/>
    </location>
</feature>
<evidence type="ECO:0000313" key="3">
    <source>
        <dbReference type="Proteomes" id="UP000321456"/>
    </source>
</evidence>
<dbReference type="InterPro" id="IPR018490">
    <property type="entry name" value="cNMP-bd_dom_sf"/>
</dbReference>
<accession>A0A5C8V3T1</accession>
<comment type="caution">
    <text evidence="2">The sequence shown here is derived from an EMBL/GenBank/DDBJ whole genome shotgun (WGS) entry which is preliminary data.</text>
</comment>
<dbReference type="CDD" id="cd00038">
    <property type="entry name" value="CAP_ED"/>
    <property type="match status" value="1"/>
</dbReference>
<dbReference type="Proteomes" id="UP000321456">
    <property type="component" value="Unassembled WGS sequence"/>
</dbReference>